<evidence type="ECO:0000256" key="7">
    <source>
        <dbReference type="ARBA" id="ARBA00023136"/>
    </source>
</evidence>
<dbReference type="InterPro" id="IPR039426">
    <property type="entry name" value="TonB-dep_rcpt-like"/>
</dbReference>
<comment type="similarity">
    <text evidence="10">Belongs to the TonB-dependent receptor family.</text>
</comment>
<keyword evidence="9" id="KW-0998">Cell outer membrane</keyword>
<comment type="caution">
    <text evidence="13">The sequence shown here is derived from an EMBL/GenBank/DDBJ whole genome shotgun (WGS) entry which is preliminary data.</text>
</comment>
<feature type="domain" description="TonB-dependent receptor-like beta-barrel" evidence="11">
    <location>
        <begin position="259"/>
        <end position="711"/>
    </location>
</feature>
<evidence type="ECO:0000256" key="3">
    <source>
        <dbReference type="ARBA" id="ARBA00022452"/>
    </source>
</evidence>
<dbReference type="PANTHER" id="PTHR30069">
    <property type="entry name" value="TONB-DEPENDENT OUTER MEMBRANE RECEPTOR"/>
    <property type="match status" value="1"/>
</dbReference>
<dbReference type="InterPro" id="IPR036942">
    <property type="entry name" value="Beta-barrel_TonB_sf"/>
</dbReference>
<keyword evidence="14" id="KW-1185">Reference proteome</keyword>
<keyword evidence="2" id="KW-0813">Transport</keyword>
<feature type="domain" description="TonB-dependent receptor plug" evidence="12">
    <location>
        <begin position="112"/>
        <end position="189"/>
    </location>
</feature>
<evidence type="ECO:0000259" key="11">
    <source>
        <dbReference type="Pfam" id="PF00593"/>
    </source>
</evidence>
<dbReference type="PANTHER" id="PTHR30069:SF29">
    <property type="entry name" value="HEMOGLOBIN AND HEMOGLOBIN-HAPTOGLOBIN-BINDING PROTEIN 1-RELATED"/>
    <property type="match status" value="1"/>
</dbReference>
<organism evidence="13 14">
    <name type="scientific">Pontibacter anaerobius</name>
    <dbReference type="NCBI Taxonomy" id="2993940"/>
    <lineage>
        <taxon>Bacteria</taxon>
        <taxon>Pseudomonadati</taxon>
        <taxon>Bacteroidota</taxon>
        <taxon>Cytophagia</taxon>
        <taxon>Cytophagales</taxon>
        <taxon>Hymenobacteraceae</taxon>
        <taxon>Pontibacter</taxon>
    </lineage>
</organism>
<evidence type="ECO:0000256" key="5">
    <source>
        <dbReference type="ARBA" id="ARBA00022729"/>
    </source>
</evidence>
<keyword evidence="5" id="KW-0732">Signal</keyword>
<keyword evidence="8 13" id="KW-0675">Receptor</keyword>
<evidence type="ECO:0000256" key="6">
    <source>
        <dbReference type="ARBA" id="ARBA00023077"/>
    </source>
</evidence>
<dbReference type="Proteomes" id="UP001207228">
    <property type="component" value="Unassembled WGS sequence"/>
</dbReference>
<dbReference type="InterPro" id="IPR037066">
    <property type="entry name" value="Plug_dom_sf"/>
</dbReference>
<dbReference type="Pfam" id="PF07715">
    <property type="entry name" value="Plug"/>
    <property type="match status" value="1"/>
</dbReference>
<dbReference type="Pfam" id="PF00593">
    <property type="entry name" value="TonB_dep_Rec_b-barrel"/>
    <property type="match status" value="1"/>
</dbReference>
<reference evidence="13 14" key="1">
    <citation type="submission" date="2022-11" db="EMBL/GenBank/DDBJ databases">
        <title>The characterization of three novel Bacteroidetes species and genomic analysis of their roles in tidal elemental geochemical cycles.</title>
        <authorList>
            <person name="Ma K.-J."/>
        </authorList>
    </citation>
    <scope>NUCLEOTIDE SEQUENCE [LARGE SCALE GENOMIC DNA]</scope>
    <source>
        <strain evidence="13 14">M82</strain>
    </source>
</reference>
<keyword evidence="4" id="KW-0812">Transmembrane</keyword>
<keyword evidence="3" id="KW-1134">Transmembrane beta strand</keyword>
<evidence type="ECO:0000313" key="14">
    <source>
        <dbReference type="Proteomes" id="UP001207228"/>
    </source>
</evidence>
<evidence type="ECO:0000256" key="2">
    <source>
        <dbReference type="ARBA" id="ARBA00022448"/>
    </source>
</evidence>
<protein>
    <submittedName>
        <fullName evidence="13">TonB-dependent receptor</fullName>
    </submittedName>
</protein>
<gene>
    <name evidence="13" type="ORF">OO017_15320</name>
</gene>
<dbReference type="Gene3D" id="2.60.40.1120">
    <property type="entry name" value="Carboxypeptidase-like, regulatory domain"/>
    <property type="match status" value="1"/>
</dbReference>
<keyword evidence="7 10" id="KW-0472">Membrane</keyword>
<evidence type="ECO:0000256" key="9">
    <source>
        <dbReference type="ARBA" id="ARBA00023237"/>
    </source>
</evidence>
<evidence type="ECO:0000256" key="1">
    <source>
        <dbReference type="ARBA" id="ARBA00004571"/>
    </source>
</evidence>
<dbReference type="SUPFAM" id="SSF49464">
    <property type="entry name" value="Carboxypeptidase regulatory domain-like"/>
    <property type="match status" value="1"/>
</dbReference>
<dbReference type="RefSeq" id="WP_266053484.1">
    <property type="nucleotide sequence ID" value="NZ_JAPFQO010000010.1"/>
</dbReference>
<accession>A0ABT3RHP1</accession>
<evidence type="ECO:0000256" key="8">
    <source>
        <dbReference type="ARBA" id="ARBA00023170"/>
    </source>
</evidence>
<dbReference type="InterPro" id="IPR008969">
    <property type="entry name" value="CarboxyPept-like_regulatory"/>
</dbReference>
<dbReference type="EMBL" id="JAPFQO010000010">
    <property type="protein sequence ID" value="MCX2741329.1"/>
    <property type="molecule type" value="Genomic_DNA"/>
</dbReference>
<dbReference type="Gene3D" id="2.170.130.10">
    <property type="entry name" value="TonB-dependent receptor, plug domain"/>
    <property type="match status" value="1"/>
</dbReference>
<dbReference type="Pfam" id="PF13715">
    <property type="entry name" value="CarbopepD_reg_2"/>
    <property type="match status" value="1"/>
</dbReference>
<evidence type="ECO:0000259" key="12">
    <source>
        <dbReference type="Pfam" id="PF07715"/>
    </source>
</evidence>
<comment type="subcellular location">
    <subcellularLocation>
        <location evidence="1">Cell outer membrane</location>
        <topology evidence="1">Multi-pass membrane protein</topology>
    </subcellularLocation>
</comment>
<dbReference type="InterPro" id="IPR000531">
    <property type="entry name" value="Beta-barrel_TonB"/>
</dbReference>
<dbReference type="InterPro" id="IPR012910">
    <property type="entry name" value="Plug_dom"/>
</dbReference>
<evidence type="ECO:0000256" key="10">
    <source>
        <dbReference type="RuleBase" id="RU003357"/>
    </source>
</evidence>
<name>A0ABT3RHP1_9BACT</name>
<keyword evidence="6 10" id="KW-0798">TonB box</keyword>
<proteinExistence type="inferred from homology"/>
<evidence type="ECO:0000256" key="4">
    <source>
        <dbReference type="ARBA" id="ARBA00022692"/>
    </source>
</evidence>
<sequence>MVNASGEKLEGAFVVISPGEIGVLTNKQGRFSTKLDKGTYKIVCQYIGMAPLQETVVLDSNKDIVLRLGQQNVSLKQVEISTNSVIDINSVHMGSSHMDQKLLTRMPKLLGEADVVRAVSALPGVVNAGEGTSGFYVRGGSTDQNLVLMDGAPLFNSNHLFGFYSVYNPDILKSFALHRSGTSATYGGRISSILDVNLRDGNTDSMKYEVGITPVTAKLSMDGPLSDKVTMLVAFRGAYPDYIMKLFRSENVNKSSGFFYDGNLKLKYQLNEKNSMSFSGYRSEDGFKFPYDTTYSWTNTLGTLRWNHLFNNNFTGTATLVKSIYKNTVEGIATGEEFKLNSDIDLTQLKVSFGYFGNKNHQLDFGGEASAYAIQPGDLVPYGTSSLSRRTMNVDKGYEAAAFVNDEIKVNNKFSFSVGLRYSHFTKVGPSEIYLYRKDLPKTEKNIQDTVYVSEGSIEQTYQGVEPRLSVKYSVSENASLKAGLSRARQYIQLISNTAAITPVDIWKLSNRYIKPQIADQVSFGYFYLHPDNLYEFSWEVYFKNLYNQIDYKDGAVLLLNPNLNADLLFGEGYAYGSEWFLKKNHGRLTGWISMTGSQALRKIVGATAEETINNGQWYPSNYDKPVSLTVFVNHKTWLNWNVSANFTYSTGRPITASDTWYRYYDQIFANYVGRNQSRMPDYHRLDLSFNREPLVREKVEYTWGFSIYNLYARKNAYSTLYQHFYGAPPGAYKLSVIGVPIPSVNFNAKF</sequence>
<dbReference type="SUPFAM" id="SSF56935">
    <property type="entry name" value="Porins"/>
    <property type="match status" value="1"/>
</dbReference>
<dbReference type="Gene3D" id="2.40.170.20">
    <property type="entry name" value="TonB-dependent receptor, beta-barrel domain"/>
    <property type="match status" value="1"/>
</dbReference>
<evidence type="ECO:0000313" key="13">
    <source>
        <dbReference type="EMBL" id="MCX2741329.1"/>
    </source>
</evidence>